<protein>
    <submittedName>
        <fullName evidence="1">Uncharacterized protein</fullName>
    </submittedName>
</protein>
<evidence type="ECO:0000313" key="2">
    <source>
        <dbReference type="Proteomes" id="UP001163321"/>
    </source>
</evidence>
<dbReference type="EMBL" id="CM047583">
    <property type="protein sequence ID" value="KAI9913563.1"/>
    <property type="molecule type" value="Genomic_DNA"/>
</dbReference>
<keyword evidence="2" id="KW-1185">Reference proteome</keyword>
<sequence length="133" mass="14874">MDGIPIVLATDPRDDGMPSLRLTRAWIRAMTNPAPLPLTRLVWEGSHRVPRTSEEVRLGIDSVWYGQSGSVGSTQASIGLDGPFTLMAQTKYFIQLSQDKFAMSQDSFGYEHDYKSQNMSLSQDPRLSGNEMY</sequence>
<evidence type="ECO:0000313" key="1">
    <source>
        <dbReference type="EMBL" id="KAI9913563.1"/>
    </source>
</evidence>
<dbReference type="Proteomes" id="UP001163321">
    <property type="component" value="Chromosome 4"/>
</dbReference>
<proteinExistence type="predicted"/>
<organism evidence="1 2">
    <name type="scientific">Peronosclerospora sorghi</name>
    <dbReference type="NCBI Taxonomy" id="230839"/>
    <lineage>
        <taxon>Eukaryota</taxon>
        <taxon>Sar</taxon>
        <taxon>Stramenopiles</taxon>
        <taxon>Oomycota</taxon>
        <taxon>Peronosporomycetes</taxon>
        <taxon>Peronosporales</taxon>
        <taxon>Peronosporaceae</taxon>
        <taxon>Peronosclerospora</taxon>
    </lineage>
</organism>
<name>A0ACC0W6H6_9STRA</name>
<comment type="caution">
    <text evidence="1">The sequence shown here is derived from an EMBL/GenBank/DDBJ whole genome shotgun (WGS) entry which is preliminary data.</text>
</comment>
<gene>
    <name evidence="1" type="ORF">PsorP6_006560</name>
</gene>
<accession>A0ACC0W6H6</accession>
<reference evidence="1 2" key="1">
    <citation type="journal article" date="2022" name="bioRxiv">
        <title>The genome of the oomycete Peronosclerospora sorghi, a cosmopolitan pathogen of maize and sorghum, is inflated with dispersed pseudogenes.</title>
        <authorList>
            <person name="Fletcher K."/>
            <person name="Martin F."/>
            <person name="Isakeit T."/>
            <person name="Cavanaugh K."/>
            <person name="Magill C."/>
            <person name="Michelmore R."/>
        </authorList>
    </citation>
    <scope>NUCLEOTIDE SEQUENCE [LARGE SCALE GENOMIC DNA]</scope>
    <source>
        <strain evidence="1">P6</strain>
    </source>
</reference>